<dbReference type="OrthoDB" id="463286at2"/>
<protein>
    <submittedName>
        <fullName evidence="1">2'-5' RNA ligase</fullName>
    </submittedName>
</protein>
<dbReference type="Proteomes" id="UP000184526">
    <property type="component" value="Unassembled WGS sequence"/>
</dbReference>
<dbReference type="SUPFAM" id="SSF55144">
    <property type="entry name" value="LigT-like"/>
    <property type="match status" value="1"/>
</dbReference>
<reference evidence="1 2" key="1">
    <citation type="submission" date="2016-11" db="EMBL/GenBank/DDBJ databases">
        <authorList>
            <person name="Jaros S."/>
            <person name="Januszkiewicz K."/>
            <person name="Wedrychowicz H."/>
        </authorList>
    </citation>
    <scope>NUCLEOTIDE SEQUENCE [LARGE SCALE GENOMIC DNA]</scope>
    <source>
        <strain evidence="1 2">DSM 3089</strain>
    </source>
</reference>
<dbReference type="Gene3D" id="3.90.1140.10">
    <property type="entry name" value="Cyclic phosphodiesterase"/>
    <property type="match status" value="1"/>
</dbReference>
<dbReference type="GO" id="GO:0016874">
    <property type="term" value="F:ligase activity"/>
    <property type="evidence" value="ECO:0007669"/>
    <property type="project" value="UniProtKB-KW"/>
</dbReference>
<dbReference type="PANTHER" id="PTHR36039:SF2">
    <property type="entry name" value="RNA LIGASE_CYCLIC NUCLEOTIDE PHOSPHODIESTERASE FAMILY PROTEIN"/>
    <property type="match status" value="1"/>
</dbReference>
<proteinExistence type="predicted"/>
<keyword evidence="1" id="KW-0436">Ligase</keyword>
<accession>A0A1M5YMT2</accession>
<gene>
    <name evidence="1" type="ORF">SAMN02745196_03068</name>
</gene>
<organism evidence="1 2">
    <name type="scientific">Clostridium collagenovorans DSM 3089</name>
    <dbReference type="NCBI Taxonomy" id="1121306"/>
    <lineage>
        <taxon>Bacteria</taxon>
        <taxon>Bacillati</taxon>
        <taxon>Bacillota</taxon>
        <taxon>Clostridia</taxon>
        <taxon>Eubacteriales</taxon>
        <taxon>Clostridiaceae</taxon>
        <taxon>Clostridium</taxon>
    </lineage>
</organism>
<name>A0A1M5YMT2_9CLOT</name>
<sequence>MQYAIELYYDKSTEQKIFNLAQRIADEKLSTKFFEWKTRPHVTLACFNNIDEAKCIDILKGFATKYKRLPICIDSVGMFNDTKTIFVSPTMNKEMYQLQSELHDCMKEFDISGWEWYSPNSWVPHCTIALTGEDDEEVFYKASNLILHEFKKMCGEFVAVGLVKISFPVNEIYTIELC</sequence>
<dbReference type="PANTHER" id="PTHR36039">
    <property type="match status" value="1"/>
</dbReference>
<dbReference type="RefSeq" id="WP_072832847.1">
    <property type="nucleotide sequence ID" value="NZ_FQXP01000019.1"/>
</dbReference>
<dbReference type="EMBL" id="FQXP01000019">
    <property type="protein sequence ID" value="SHI12873.1"/>
    <property type="molecule type" value="Genomic_DNA"/>
</dbReference>
<dbReference type="AlphaFoldDB" id="A0A1M5YMT2"/>
<keyword evidence="2" id="KW-1185">Reference proteome</keyword>
<dbReference type="InterPro" id="IPR009097">
    <property type="entry name" value="Cyclic_Pdiesterase"/>
</dbReference>
<evidence type="ECO:0000313" key="1">
    <source>
        <dbReference type="EMBL" id="SHI12873.1"/>
    </source>
</evidence>
<evidence type="ECO:0000313" key="2">
    <source>
        <dbReference type="Proteomes" id="UP000184526"/>
    </source>
</evidence>
<dbReference type="Pfam" id="PF13563">
    <property type="entry name" value="2_5_RNA_ligase2"/>
    <property type="match status" value="1"/>
</dbReference>